<dbReference type="InParanoid" id="K9TEA2"/>
<evidence type="ECO:0000313" key="1">
    <source>
        <dbReference type="EMBL" id="AFY80748.1"/>
    </source>
</evidence>
<dbReference type="EMBL" id="CP003607">
    <property type="protein sequence ID" value="AFY80748.1"/>
    <property type="molecule type" value="Genomic_DNA"/>
</dbReference>
<protein>
    <submittedName>
        <fullName evidence="1">Uncharacterized protein</fullName>
    </submittedName>
</protein>
<dbReference type="Proteomes" id="UP000010367">
    <property type="component" value="Chromosome"/>
</dbReference>
<gene>
    <name evidence="1" type="ORF">Oscil6304_1019</name>
</gene>
<dbReference type="AlphaFoldDB" id="K9TEA2"/>
<keyword evidence="2" id="KW-1185">Reference proteome</keyword>
<reference evidence="1 2" key="1">
    <citation type="submission" date="2012-06" db="EMBL/GenBank/DDBJ databases">
        <title>Finished chromosome of genome of Oscillatoria acuminata PCC 6304.</title>
        <authorList>
            <consortium name="US DOE Joint Genome Institute"/>
            <person name="Gugger M."/>
            <person name="Coursin T."/>
            <person name="Rippka R."/>
            <person name="Tandeau De Marsac N."/>
            <person name="Huntemann M."/>
            <person name="Wei C.-L."/>
            <person name="Han J."/>
            <person name="Detter J.C."/>
            <person name="Han C."/>
            <person name="Tapia R."/>
            <person name="Davenport K."/>
            <person name="Daligault H."/>
            <person name="Erkkila T."/>
            <person name="Gu W."/>
            <person name="Munk A.C.C."/>
            <person name="Teshima H."/>
            <person name="Xu Y."/>
            <person name="Chain P."/>
            <person name="Chen A."/>
            <person name="Krypides N."/>
            <person name="Mavromatis K."/>
            <person name="Markowitz V."/>
            <person name="Szeto E."/>
            <person name="Ivanova N."/>
            <person name="Mikhailova N."/>
            <person name="Ovchinnikova G."/>
            <person name="Pagani I."/>
            <person name="Pati A."/>
            <person name="Goodwin L."/>
            <person name="Peters L."/>
            <person name="Pitluck S."/>
            <person name="Woyke T."/>
            <person name="Kerfeld C."/>
        </authorList>
    </citation>
    <scope>NUCLEOTIDE SEQUENCE [LARGE SCALE GENOMIC DNA]</scope>
    <source>
        <strain evidence="1 2">PCC 6304</strain>
    </source>
</reference>
<dbReference type="HOGENOM" id="CLU_2956114_0_0_3"/>
<dbReference type="KEGG" id="oac:Oscil6304_1019"/>
<organism evidence="1 2">
    <name type="scientific">Oscillatoria acuminata PCC 6304</name>
    <dbReference type="NCBI Taxonomy" id="56110"/>
    <lineage>
        <taxon>Bacteria</taxon>
        <taxon>Bacillati</taxon>
        <taxon>Cyanobacteriota</taxon>
        <taxon>Cyanophyceae</taxon>
        <taxon>Oscillatoriophycideae</taxon>
        <taxon>Oscillatoriales</taxon>
        <taxon>Oscillatoriaceae</taxon>
        <taxon>Oscillatoria</taxon>
    </lineage>
</organism>
<proteinExistence type="predicted"/>
<evidence type="ECO:0000313" key="2">
    <source>
        <dbReference type="Proteomes" id="UP000010367"/>
    </source>
</evidence>
<name>K9TEA2_9CYAN</name>
<accession>K9TEA2</accession>
<sequence>MQPIATQIAVVESIIFRLNTPVPPLIGQSGCFYKPGLDVTQKWCIQENIAEKITDFDIV</sequence>